<keyword evidence="2" id="KW-1185">Reference proteome</keyword>
<accession>A0AAD5XRZ1</accession>
<name>A0AAD5XRZ1_9FUNG</name>
<comment type="caution">
    <text evidence="1">The sequence shown here is derived from an EMBL/GenBank/DDBJ whole genome shotgun (WGS) entry which is preliminary data.</text>
</comment>
<evidence type="ECO:0000313" key="2">
    <source>
        <dbReference type="Proteomes" id="UP001211065"/>
    </source>
</evidence>
<reference evidence="1" key="1">
    <citation type="submission" date="2020-05" db="EMBL/GenBank/DDBJ databases">
        <title>Phylogenomic resolution of chytrid fungi.</title>
        <authorList>
            <person name="Stajich J.E."/>
            <person name="Amses K."/>
            <person name="Simmons R."/>
            <person name="Seto K."/>
            <person name="Myers J."/>
            <person name="Bonds A."/>
            <person name="Quandt C.A."/>
            <person name="Barry K."/>
            <person name="Liu P."/>
            <person name="Grigoriev I."/>
            <person name="Longcore J.E."/>
            <person name="James T.Y."/>
        </authorList>
    </citation>
    <scope>NUCLEOTIDE SEQUENCE</scope>
    <source>
        <strain evidence="1">JEL0476</strain>
    </source>
</reference>
<sequence length="328" mass="38558">DFKFLSKKLNFNYSEYNSRYLSSYGQTNSDAYQLIEFGIGEFFCTAFDTIVVGDVNTDARIILSTNRFDFGLKDNDLQIYYQQIKYLNGDLGEPNEILKSETKIIYVQNNPWESKYADFKLNSPKKNYLNYTLIRPFGFSNLESNRNISQEEKKLACFQNHPFFGNFMEILVESGIRFKILDDLNYGGPQVLNQYKAFITLSYQVSTMKIYENLLAGVITVVPTPRYLKELIYLPGYERSFINDTFLDGETWYANIEYYSDDLKELFYQFDSIEELKFLLEREEIDPLNVREKGKAYLQSQRIEGLQKWGKILEMRISENALLNLMDE</sequence>
<dbReference type="Proteomes" id="UP001211065">
    <property type="component" value="Unassembled WGS sequence"/>
</dbReference>
<organism evidence="1 2">
    <name type="scientific">Clydaea vesicula</name>
    <dbReference type="NCBI Taxonomy" id="447962"/>
    <lineage>
        <taxon>Eukaryota</taxon>
        <taxon>Fungi</taxon>
        <taxon>Fungi incertae sedis</taxon>
        <taxon>Chytridiomycota</taxon>
        <taxon>Chytridiomycota incertae sedis</taxon>
        <taxon>Chytridiomycetes</taxon>
        <taxon>Lobulomycetales</taxon>
        <taxon>Lobulomycetaceae</taxon>
        <taxon>Clydaea</taxon>
    </lineage>
</organism>
<dbReference type="EMBL" id="JADGJW010001846">
    <property type="protein sequence ID" value="KAJ3200729.1"/>
    <property type="molecule type" value="Genomic_DNA"/>
</dbReference>
<feature type="non-terminal residue" evidence="1">
    <location>
        <position position="328"/>
    </location>
</feature>
<gene>
    <name evidence="1" type="ORF">HK099_002535</name>
</gene>
<proteinExistence type="predicted"/>
<protein>
    <submittedName>
        <fullName evidence="1">Uncharacterized protein</fullName>
    </submittedName>
</protein>
<dbReference type="AlphaFoldDB" id="A0AAD5XRZ1"/>
<evidence type="ECO:0000313" key="1">
    <source>
        <dbReference type="EMBL" id="KAJ3200729.1"/>
    </source>
</evidence>